<comment type="caution">
    <text evidence="7">The sequence shown here is derived from an EMBL/GenBank/DDBJ whole genome shotgun (WGS) entry which is preliminary data.</text>
</comment>
<dbReference type="PROSITE" id="PS51683">
    <property type="entry name" value="SAM_OMT_II"/>
    <property type="match status" value="1"/>
</dbReference>
<keyword evidence="2" id="KW-0808">Transferase</keyword>
<accession>A0A9D3ZL27</accession>
<feature type="active site" description="Proton acceptor" evidence="4">
    <location>
        <position position="295"/>
    </location>
</feature>
<dbReference type="AlphaFoldDB" id="A0A9D3ZL27"/>
<dbReference type="InterPro" id="IPR001077">
    <property type="entry name" value="COMT_C"/>
</dbReference>
<dbReference type="PIRSF" id="PIRSF005739">
    <property type="entry name" value="O-mtase"/>
    <property type="match status" value="1"/>
</dbReference>
<dbReference type="GO" id="GO:0008171">
    <property type="term" value="F:O-methyltransferase activity"/>
    <property type="evidence" value="ECO:0007669"/>
    <property type="project" value="InterPro"/>
</dbReference>
<proteinExistence type="predicted"/>
<keyword evidence="3" id="KW-0949">S-adenosyl-L-methionine</keyword>
<reference evidence="7 8" key="1">
    <citation type="journal article" date="2021" name="Plant Biotechnol. J.">
        <title>Multi-omics assisted identification of the key and species-specific regulatory components of drought-tolerant mechanisms in Gossypium stocksii.</title>
        <authorList>
            <person name="Yu D."/>
            <person name="Ke L."/>
            <person name="Zhang D."/>
            <person name="Wu Y."/>
            <person name="Sun Y."/>
            <person name="Mei J."/>
            <person name="Sun J."/>
            <person name="Sun Y."/>
        </authorList>
    </citation>
    <scope>NUCLEOTIDE SEQUENCE [LARGE SCALE GENOMIC DNA]</scope>
    <source>
        <strain evidence="8">cv. E1</strain>
        <tissue evidence="7">Leaf</tissue>
    </source>
</reference>
<dbReference type="Gene3D" id="3.40.50.150">
    <property type="entry name" value="Vaccinia Virus protein VP39"/>
    <property type="match status" value="1"/>
</dbReference>
<evidence type="ECO:0008006" key="9">
    <source>
        <dbReference type="Google" id="ProtNLM"/>
    </source>
</evidence>
<dbReference type="InterPro" id="IPR016461">
    <property type="entry name" value="COMT-like"/>
</dbReference>
<feature type="domain" description="O-methyltransferase C-terminal" evidence="5">
    <location>
        <begin position="162"/>
        <end position="370"/>
    </location>
</feature>
<dbReference type="Gene3D" id="1.10.10.10">
    <property type="entry name" value="Winged helix-like DNA-binding domain superfamily/Winged helix DNA-binding domain"/>
    <property type="match status" value="1"/>
</dbReference>
<dbReference type="InterPro" id="IPR029063">
    <property type="entry name" value="SAM-dependent_MTases_sf"/>
</dbReference>
<dbReference type="GO" id="GO:0032259">
    <property type="term" value="P:methylation"/>
    <property type="evidence" value="ECO:0007669"/>
    <property type="project" value="UniProtKB-KW"/>
</dbReference>
<evidence type="ECO:0000259" key="5">
    <source>
        <dbReference type="Pfam" id="PF00891"/>
    </source>
</evidence>
<dbReference type="Pfam" id="PF08100">
    <property type="entry name" value="Dimerisation"/>
    <property type="match status" value="1"/>
</dbReference>
<sequence>MTRPGEEAMLNTSQGGDLWGVPHIYSKICTEAKGMTSRHGEQRHRDDATSFLIDGEGADKVSPLFDILAKAGSGAKLSSKHIPLEIRTKNTDAPSLLDRMLRLLACYNLVSAGAHSGEDGDYGLTLAGKAFVNDENNGSLIAAYQSFSNQDVYNIYDLYTFHFKDLVLEGGNLVEKLHGMPNYQYKGLNPEHAKSYDTAMTNFLKIIVKKILEKYRGFQGITTLVDVEAGHGVTLNMIIFKYPSIKGINYDLPDVVQQAPSFHGNYIIYFRFHVGGDMFSSVPKADAIMMKEVLHNWVDEHCLKLLRDYYEALEEKGKVIVISYMMSKEAEASNAAKFISQMDLYMATEFGAKQRIAKQFKPMAMDAGFSSFQLKCLVFNVIAVMEL</sequence>
<evidence type="ECO:0000256" key="2">
    <source>
        <dbReference type="ARBA" id="ARBA00022679"/>
    </source>
</evidence>
<dbReference type="InterPro" id="IPR036390">
    <property type="entry name" value="WH_DNA-bd_sf"/>
</dbReference>
<organism evidence="7 8">
    <name type="scientific">Gossypium stocksii</name>
    <dbReference type="NCBI Taxonomy" id="47602"/>
    <lineage>
        <taxon>Eukaryota</taxon>
        <taxon>Viridiplantae</taxon>
        <taxon>Streptophyta</taxon>
        <taxon>Embryophyta</taxon>
        <taxon>Tracheophyta</taxon>
        <taxon>Spermatophyta</taxon>
        <taxon>Magnoliopsida</taxon>
        <taxon>eudicotyledons</taxon>
        <taxon>Gunneridae</taxon>
        <taxon>Pentapetalae</taxon>
        <taxon>rosids</taxon>
        <taxon>malvids</taxon>
        <taxon>Malvales</taxon>
        <taxon>Malvaceae</taxon>
        <taxon>Malvoideae</taxon>
        <taxon>Gossypium</taxon>
    </lineage>
</organism>
<dbReference type="SUPFAM" id="SSF53335">
    <property type="entry name" value="S-adenosyl-L-methionine-dependent methyltransferases"/>
    <property type="match status" value="1"/>
</dbReference>
<dbReference type="EMBL" id="JAIQCV010000011">
    <property type="protein sequence ID" value="KAH1046009.1"/>
    <property type="molecule type" value="Genomic_DNA"/>
</dbReference>
<keyword evidence="1" id="KW-0489">Methyltransferase</keyword>
<evidence type="ECO:0000313" key="7">
    <source>
        <dbReference type="EMBL" id="KAH1046009.1"/>
    </source>
</evidence>
<dbReference type="Proteomes" id="UP000828251">
    <property type="component" value="Unassembled WGS sequence"/>
</dbReference>
<name>A0A9D3ZL27_9ROSI</name>
<dbReference type="InterPro" id="IPR036388">
    <property type="entry name" value="WH-like_DNA-bd_sf"/>
</dbReference>
<evidence type="ECO:0000256" key="1">
    <source>
        <dbReference type="ARBA" id="ARBA00022603"/>
    </source>
</evidence>
<evidence type="ECO:0000313" key="8">
    <source>
        <dbReference type="Proteomes" id="UP000828251"/>
    </source>
</evidence>
<dbReference type="Pfam" id="PF00891">
    <property type="entry name" value="Methyltransf_2"/>
    <property type="match status" value="1"/>
</dbReference>
<evidence type="ECO:0000259" key="6">
    <source>
        <dbReference type="Pfam" id="PF08100"/>
    </source>
</evidence>
<dbReference type="InterPro" id="IPR012967">
    <property type="entry name" value="COMT_dimerisation"/>
</dbReference>
<evidence type="ECO:0000256" key="4">
    <source>
        <dbReference type="PIRSR" id="PIRSR005739-1"/>
    </source>
</evidence>
<protein>
    <recommendedName>
        <fullName evidence="9">O-methyltransferase domain-containing protein</fullName>
    </recommendedName>
</protein>
<gene>
    <name evidence="7" type="ORF">J1N35_036793</name>
</gene>
<dbReference type="OrthoDB" id="1606438at2759"/>
<keyword evidence="8" id="KW-1185">Reference proteome</keyword>
<feature type="domain" description="O-methyltransferase dimerisation" evidence="6">
    <location>
        <begin position="64"/>
        <end position="133"/>
    </location>
</feature>
<evidence type="ECO:0000256" key="3">
    <source>
        <dbReference type="ARBA" id="ARBA00022691"/>
    </source>
</evidence>
<dbReference type="PANTHER" id="PTHR11746">
    <property type="entry name" value="O-METHYLTRANSFERASE"/>
    <property type="match status" value="1"/>
</dbReference>
<dbReference type="SUPFAM" id="SSF46785">
    <property type="entry name" value="Winged helix' DNA-binding domain"/>
    <property type="match status" value="1"/>
</dbReference>